<evidence type="ECO:0000313" key="4">
    <source>
        <dbReference type="Proteomes" id="UP000001471"/>
    </source>
</evidence>
<dbReference type="InterPro" id="IPR050987">
    <property type="entry name" value="AtrR-like"/>
</dbReference>
<dbReference type="HOGENOM" id="CLU_012049_0_0_1"/>
<organism evidence="3 4">
    <name type="scientific">Pyrenophora tritici-repentis (strain Pt-1C-BFP)</name>
    <name type="common">Wheat tan spot fungus</name>
    <name type="synonym">Drechslera tritici-repentis</name>
    <dbReference type="NCBI Taxonomy" id="426418"/>
    <lineage>
        <taxon>Eukaryota</taxon>
        <taxon>Fungi</taxon>
        <taxon>Dikarya</taxon>
        <taxon>Ascomycota</taxon>
        <taxon>Pezizomycotina</taxon>
        <taxon>Dothideomycetes</taxon>
        <taxon>Pleosporomycetidae</taxon>
        <taxon>Pleosporales</taxon>
        <taxon>Pleosporineae</taxon>
        <taxon>Pleosporaceae</taxon>
        <taxon>Pyrenophora</taxon>
    </lineage>
</organism>
<accession>B2VRS9</accession>
<dbReference type="PANTHER" id="PTHR46910:SF5">
    <property type="entry name" value="ZN(II)2CYS6 TRANSCRIPTION FACTOR (EUROFUNG)"/>
    <property type="match status" value="1"/>
</dbReference>
<keyword evidence="1" id="KW-0539">Nucleus</keyword>
<dbReference type="EMBL" id="DS231615">
    <property type="protein sequence ID" value="EDU39504.1"/>
    <property type="molecule type" value="Genomic_DNA"/>
</dbReference>
<evidence type="ECO:0000313" key="3">
    <source>
        <dbReference type="EMBL" id="EDU39504.1"/>
    </source>
</evidence>
<dbReference type="GeneID" id="6338518"/>
<dbReference type="PANTHER" id="PTHR46910">
    <property type="entry name" value="TRANSCRIPTION FACTOR PDR1"/>
    <property type="match status" value="1"/>
</dbReference>
<feature type="compositionally biased region" description="Polar residues" evidence="2">
    <location>
        <begin position="43"/>
        <end position="52"/>
    </location>
</feature>
<dbReference type="eggNOG" id="ENOG502SHIH">
    <property type="taxonomic scope" value="Eukaryota"/>
</dbReference>
<dbReference type="OMA" id="ELQCNPA"/>
<protein>
    <submittedName>
        <fullName evidence="3">Uncharacterized protein</fullName>
    </submittedName>
</protein>
<gene>
    <name evidence="3" type="ORF">PTRG_00066</name>
</gene>
<dbReference type="OrthoDB" id="39175at2759"/>
<dbReference type="KEGG" id="ptrr:6338518"/>
<dbReference type="CDD" id="cd12148">
    <property type="entry name" value="fungal_TF_MHR"/>
    <property type="match status" value="1"/>
</dbReference>
<dbReference type="InParanoid" id="B2VRS9"/>
<feature type="region of interest" description="Disordered" evidence="2">
    <location>
        <begin position="1"/>
        <end position="53"/>
    </location>
</feature>
<evidence type="ECO:0000256" key="2">
    <source>
        <dbReference type="SAM" id="MobiDB-lite"/>
    </source>
</evidence>
<proteinExistence type="predicted"/>
<dbReference type="AlphaFoldDB" id="B2VRS9"/>
<reference evidence="4" key="1">
    <citation type="journal article" date="2013" name="G3 (Bethesda)">
        <title>Comparative genomics of a plant-pathogenic fungus, Pyrenophora tritici-repentis, reveals transduplication and the impact of repeat elements on pathogenicity and population divergence.</title>
        <authorList>
            <person name="Manning V.A."/>
            <person name="Pandelova I."/>
            <person name="Dhillon B."/>
            <person name="Wilhelm L.J."/>
            <person name="Goodwin S.B."/>
            <person name="Berlin A.M."/>
            <person name="Figueroa M."/>
            <person name="Freitag M."/>
            <person name="Hane J.K."/>
            <person name="Henrissat B."/>
            <person name="Holman W.H."/>
            <person name="Kodira C.D."/>
            <person name="Martin J."/>
            <person name="Oliver R.P."/>
            <person name="Robbertse B."/>
            <person name="Schackwitz W."/>
            <person name="Schwartz D.C."/>
            <person name="Spatafora J.W."/>
            <person name="Turgeon B.G."/>
            <person name="Yandava C."/>
            <person name="Young S."/>
            <person name="Zhou S."/>
            <person name="Zeng Q."/>
            <person name="Grigoriev I.V."/>
            <person name="Ma L.-J."/>
            <person name="Ciuffetti L.M."/>
        </authorList>
    </citation>
    <scope>NUCLEOTIDE SEQUENCE [LARGE SCALE GENOMIC DNA]</scope>
    <source>
        <strain evidence="4">Pt-1C-BFP</strain>
    </source>
</reference>
<sequence length="595" mass="66764">MSLEHDVVSAMAVTSTEESSDRPPKRQRTASSIEMPNPHTAPDTDTSPQTAQEARIHISKELSTNGLLSGHQRSVLETAISFVDRLSHTPTPNMMDRSTFDKSMHVSTDMSPREIFNVILGTEFKELGDAAARYHTVDHVPSAALERIALALMEGTADEKTLNLYRVIIHFQAAVVLYASQLQGPKSAAVQKHIQQMEYNHLMAAFTALDNISFLTTPSLLLAQALVTGAIMMQIIGNPVGSWELTAHASRTIVALGYHQIDKTVAENDTEREIYTIVANCAYFDSVMSLLLLRPRSLPKLRVNVADLLRGQESAMSMLEMIPVHDKILDLTLDSGTKRSPAMLKNEVAQLRSQMQDVYKSMEKERQTHLLVSKQDTLIHWKGMEFKYYSTMTSVYRLSPTVTTNHAEREECLQCARKALECVKLIEQLGRRLDHFIEGYDPYLAWSLLSYPLCPFFVVFCNVVGTSDPRDFQLLQDVTDSISGLVTENRYVHRLHRLCATLLGLCKPLVNVPEVQEPVQQQPPLDMATMMPEPFAPVMTFNNGPDLLNGNNDATGMMPSSWNDDMMWQLFQSQPSLDWFNADILDPAWDPSLPL</sequence>
<dbReference type="GO" id="GO:0003700">
    <property type="term" value="F:DNA-binding transcription factor activity"/>
    <property type="evidence" value="ECO:0007669"/>
    <property type="project" value="InterPro"/>
</dbReference>
<name>B2VRS9_PYRTR</name>
<dbReference type="Proteomes" id="UP000001471">
    <property type="component" value="Unassembled WGS sequence"/>
</dbReference>
<evidence type="ECO:0000256" key="1">
    <source>
        <dbReference type="ARBA" id="ARBA00023242"/>
    </source>
</evidence>